<proteinExistence type="predicted"/>
<organism evidence="2 3">
    <name type="scientific">Bacillus oleivorans</name>
    <dbReference type="NCBI Taxonomy" id="1448271"/>
    <lineage>
        <taxon>Bacteria</taxon>
        <taxon>Bacillati</taxon>
        <taxon>Bacillota</taxon>
        <taxon>Bacilli</taxon>
        <taxon>Bacillales</taxon>
        <taxon>Bacillaceae</taxon>
        <taxon>Bacillus</taxon>
    </lineage>
</organism>
<accession>A0A285D1S5</accession>
<reference evidence="2 3" key="1">
    <citation type="submission" date="2017-08" db="EMBL/GenBank/DDBJ databases">
        <authorList>
            <person name="de Groot N.N."/>
        </authorList>
    </citation>
    <scope>NUCLEOTIDE SEQUENCE [LARGE SCALE GENOMIC DNA]</scope>
    <source>
        <strain evidence="2 3">JC228</strain>
    </source>
</reference>
<feature type="coiled-coil region" evidence="1">
    <location>
        <begin position="38"/>
        <end position="65"/>
    </location>
</feature>
<dbReference type="RefSeq" id="WP_097159643.1">
    <property type="nucleotide sequence ID" value="NZ_JBEPMQ010000007.1"/>
</dbReference>
<dbReference type="AlphaFoldDB" id="A0A285D1S5"/>
<keyword evidence="1" id="KW-0175">Coiled coil</keyword>
<protein>
    <submittedName>
        <fullName evidence="2">Uncharacterized protein</fullName>
    </submittedName>
</protein>
<evidence type="ECO:0000313" key="3">
    <source>
        <dbReference type="Proteomes" id="UP000219546"/>
    </source>
</evidence>
<evidence type="ECO:0000256" key="1">
    <source>
        <dbReference type="SAM" id="Coils"/>
    </source>
</evidence>
<evidence type="ECO:0000313" key="2">
    <source>
        <dbReference type="EMBL" id="SNX73258.1"/>
    </source>
</evidence>
<gene>
    <name evidence="2" type="ORF">SAMN05877753_1074</name>
</gene>
<keyword evidence="3" id="KW-1185">Reference proteome</keyword>
<dbReference type="EMBL" id="OAOP01000007">
    <property type="protein sequence ID" value="SNX73258.1"/>
    <property type="molecule type" value="Genomic_DNA"/>
</dbReference>
<dbReference type="Proteomes" id="UP000219546">
    <property type="component" value="Unassembled WGS sequence"/>
</dbReference>
<sequence length="65" mass="7866">MKQLVQTIKKKDQVQKERLAVLKLEMNYELAVLYEAMQDRDEEMIKMCKEKLERIRKELIQLNGL</sequence>
<dbReference type="OrthoDB" id="2828299at2"/>
<name>A0A285D1S5_9BACI</name>